<proteinExistence type="predicted"/>
<name>A0A8H9K3W9_VIBPH</name>
<dbReference type="RefSeq" id="WP_023623304.1">
    <property type="nucleotide sequence ID" value="NZ_CP033143.1"/>
</dbReference>
<sequence>MQTNNDPWVCLEDDEDDYVIDHFELRAPGRKPLILKQPSFSKLMFVTQQYLHTSKNTTKEILIKAILNTAEPFTAEEHCRLVTALEHHLSGNNEKAR</sequence>
<dbReference type="Proteomes" id="UP000856022">
    <property type="component" value="Unassembled WGS sequence"/>
</dbReference>
<reference evidence="1" key="1">
    <citation type="journal article" date="2018" name="Genome Biol.">
        <title>SKESA: strategic k-mer extension for scrupulous assemblies.</title>
        <authorList>
            <person name="Souvorov A."/>
            <person name="Agarwala R."/>
            <person name="Lipman D.J."/>
        </authorList>
    </citation>
    <scope>NUCLEOTIDE SEQUENCE</scope>
    <source>
        <strain evidence="1">1930</strain>
    </source>
</reference>
<dbReference type="EMBL" id="DACQKT010000027">
    <property type="protein sequence ID" value="HAS6680159.1"/>
    <property type="molecule type" value="Genomic_DNA"/>
</dbReference>
<reference evidence="1" key="2">
    <citation type="submission" date="2019-12" db="EMBL/GenBank/DDBJ databases">
        <authorList>
            <consortium name="NCBI Pathogen Detection Project"/>
        </authorList>
    </citation>
    <scope>NUCLEOTIDE SEQUENCE</scope>
    <source>
        <strain evidence="1">1930</strain>
    </source>
</reference>
<dbReference type="AlphaFoldDB" id="A0A8H9K3W9"/>
<accession>A0A8H9K3W9</accession>
<organism evidence="1">
    <name type="scientific">Vibrio parahaemolyticus</name>
    <dbReference type="NCBI Taxonomy" id="670"/>
    <lineage>
        <taxon>Bacteria</taxon>
        <taxon>Pseudomonadati</taxon>
        <taxon>Pseudomonadota</taxon>
        <taxon>Gammaproteobacteria</taxon>
        <taxon>Vibrionales</taxon>
        <taxon>Vibrionaceae</taxon>
        <taxon>Vibrio</taxon>
    </lineage>
</organism>
<protein>
    <submittedName>
        <fullName evidence="1">Uncharacterized protein</fullName>
    </submittedName>
</protein>
<comment type="caution">
    <text evidence="1">The sequence shown here is derived from an EMBL/GenBank/DDBJ whole genome shotgun (WGS) entry which is preliminary data.</text>
</comment>
<gene>
    <name evidence="1" type="ORF">I7278_25605</name>
</gene>
<evidence type="ECO:0000313" key="1">
    <source>
        <dbReference type="EMBL" id="HAS6680159.1"/>
    </source>
</evidence>